<proteinExistence type="predicted"/>
<organism evidence="3 5">
    <name type="scientific">Adineta ricciae</name>
    <name type="common">Rotifer</name>
    <dbReference type="NCBI Taxonomy" id="249248"/>
    <lineage>
        <taxon>Eukaryota</taxon>
        <taxon>Metazoa</taxon>
        <taxon>Spiralia</taxon>
        <taxon>Gnathifera</taxon>
        <taxon>Rotifera</taxon>
        <taxon>Eurotatoria</taxon>
        <taxon>Bdelloidea</taxon>
        <taxon>Adinetida</taxon>
        <taxon>Adinetidae</taxon>
        <taxon>Adineta</taxon>
    </lineage>
</organism>
<dbReference type="EMBL" id="CAJNOR010000165">
    <property type="protein sequence ID" value="CAF0824406.1"/>
    <property type="molecule type" value="Genomic_DNA"/>
</dbReference>
<dbReference type="Proteomes" id="UP000663828">
    <property type="component" value="Unassembled WGS sequence"/>
</dbReference>
<name>A0A814JEM3_ADIRI</name>
<reference evidence="3" key="1">
    <citation type="submission" date="2021-02" db="EMBL/GenBank/DDBJ databases">
        <authorList>
            <person name="Nowell W R."/>
        </authorList>
    </citation>
    <scope>NUCLEOTIDE SEQUENCE</scope>
</reference>
<protein>
    <recommendedName>
        <fullName evidence="1">NmrA-like domain-containing protein</fullName>
    </recommendedName>
</protein>
<dbReference type="InterPro" id="IPR008030">
    <property type="entry name" value="NmrA-like"/>
</dbReference>
<dbReference type="PANTHER" id="PTHR43162:SF1">
    <property type="entry name" value="PRESTALK A DIFFERENTIATION PROTEIN A"/>
    <property type="match status" value="1"/>
</dbReference>
<dbReference type="InterPro" id="IPR051604">
    <property type="entry name" value="Ergot_Alk_Oxidoreductase"/>
</dbReference>
<evidence type="ECO:0000259" key="1">
    <source>
        <dbReference type="Pfam" id="PF05368"/>
    </source>
</evidence>
<feature type="domain" description="NmrA-like" evidence="1">
    <location>
        <begin position="5"/>
        <end position="269"/>
    </location>
</feature>
<dbReference type="Gene3D" id="3.90.25.10">
    <property type="entry name" value="UDP-galactose 4-epimerase, domain 1"/>
    <property type="match status" value="1"/>
</dbReference>
<evidence type="ECO:0000313" key="2">
    <source>
        <dbReference type="EMBL" id="CAF0824406.1"/>
    </source>
</evidence>
<dbReference type="PANTHER" id="PTHR43162">
    <property type="match status" value="1"/>
</dbReference>
<evidence type="ECO:0000313" key="5">
    <source>
        <dbReference type="Proteomes" id="UP000663852"/>
    </source>
</evidence>
<accession>A0A814JEM3</accession>
<comment type="caution">
    <text evidence="3">The sequence shown here is derived from an EMBL/GenBank/DDBJ whole genome shotgun (WGS) entry which is preliminary data.</text>
</comment>
<evidence type="ECO:0000313" key="4">
    <source>
        <dbReference type="Proteomes" id="UP000663828"/>
    </source>
</evidence>
<dbReference type="Pfam" id="PF05368">
    <property type="entry name" value="NmrA"/>
    <property type="match status" value="1"/>
</dbReference>
<dbReference type="EMBL" id="CAJNOJ010000073">
    <property type="protein sequence ID" value="CAF1036405.1"/>
    <property type="molecule type" value="Genomic_DNA"/>
</dbReference>
<sequence length="306" mass="33956">MSASKERVFVTGATGNIGGDIVRSLIEKGIDTTAFVRDENKAKDLFKDELSTGRLKFVVGDYSSVDVFTKAIQDHTRLFLLYAAVHSKPADMSEVKGTFAKIAFEQGVRQIVDLSSAFVSSYGRKGIIGYMHTAAEEKLWKLADENPAQRSLVVLRPGAFMSNHFMGDVHQIKRANKLVSCGAPSSVTTWIDTRDISDCAVAVLSEPVDKHDRNIYELGTEALNNEQRAAIFTKVLGRPITYEQQSYEDFYKLMTGMGLPHSIVYNFAMAASKNICDATTPEIALITGRPLRTLEQWIKDNLKAFQ</sequence>
<dbReference type="OrthoDB" id="300709at2759"/>
<evidence type="ECO:0000313" key="3">
    <source>
        <dbReference type="EMBL" id="CAF1036405.1"/>
    </source>
</evidence>
<keyword evidence="4" id="KW-1185">Reference proteome</keyword>
<gene>
    <name evidence="3" type="ORF">EDS130_LOCUS16685</name>
    <name evidence="2" type="ORF">XAT740_LOCUS4129</name>
</gene>
<dbReference type="Proteomes" id="UP000663852">
    <property type="component" value="Unassembled WGS sequence"/>
</dbReference>
<dbReference type="SUPFAM" id="SSF51735">
    <property type="entry name" value="NAD(P)-binding Rossmann-fold domains"/>
    <property type="match status" value="1"/>
</dbReference>
<dbReference type="AlphaFoldDB" id="A0A814JEM3"/>
<dbReference type="Gene3D" id="3.40.50.720">
    <property type="entry name" value="NAD(P)-binding Rossmann-like Domain"/>
    <property type="match status" value="1"/>
</dbReference>
<dbReference type="InterPro" id="IPR036291">
    <property type="entry name" value="NAD(P)-bd_dom_sf"/>
</dbReference>